<proteinExistence type="predicted"/>
<dbReference type="SUPFAM" id="SSF47090">
    <property type="entry name" value="PGBD-like"/>
    <property type="match status" value="1"/>
</dbReference>
<keyword evidence="5" id="KW-1185">Reference proteome</keyword>
<sequence>MGTRRRLLVAGVGVTGALAAGGAAFGLGGRGRKPVPRQAARSTATVRRMTLADSRTFPAEVTYEEQAPLSVRVSGTVTALPAPGTVLNPGDVLCRVDDRPVVLFAGAVPAYRPLRSGDKGPDVRQLEEGLRALGFAGFTPDDRFNGATADAVSLWQKRLGVTRTGTVDLGLVTFREKSLRVGEHKARVGDAAGVLYDATGTERQVVLTVERKYQALVAVGKAAGVVVAGRTVAGTVARVKTGEKVTAVVTVAEQEALATDAPVDVRLVTRERKDVLAVPIVALLALDRDRYGVEVVDGGAARVVPVDVGLFAQGQVEVSGDGIAEGVTVSVPAERAA</sequence>
<dbReference type="EMBL" id="BOPF01000007">
    <property type="protein sequence ID" value="GIJ45578.1"/>
    <property type="molecule type" value="Genomic_DNA"/>
</dbReference>
<reference evidence="4" key="1">
    <citation type="submission" date="2021-01" db="EMBL/GenBank/DDBJ databases">
        <title>Whole genome shotgun sequence of Virgisporangium aliadipatigenens NBRC 105644.</title>
        <authorList>
            <person name="Komaki H."/>
            <person name="Tamura T."/>
        </authorList>
    </citation>
    <scope>NUCLEOTIDE SEQUENCE</scope>
    <source>
        <strain evidence="4">NBRC 105644</strain>
    </source>
</reference>
<dbReference type="Gene3D" id="2.40.420.20">
    <property type="match status" value="1"/>
</dbReference>
<feature type="domain" description="Peptidoglycan binding-like" evidence="3">
    <location>
        <begin position="120"/>
        <end position="168"/>
    </location>
</feature>
<dbReference type="RefSeq" id="WP_203899099.1">
    <property type="nucleotide sequence ID" value="NZ_BOPF01000007.1"/>
</dbReference>
<protein>
    <submittedName>
        <fullName evidence="4">Peptidoglycan-binding protein</fullName>
    </submittedName>
</protein>
<dbReference type="PANTHER" id="PTHR32347:SF23">
    <property type="entry name" value="BLL5650 PROTEIN"/>
    <property type="match status" value="1"/>
</dbReference>
<comment type="caution">
    <text evidence="4">The sequence shown here is derived from an EMBL/GenBank/DDBJ whole genome shotgun (WGS) entry which is preliminary data.</text>
</comment>
<dbReference type="Gene3D" id="1.10.101.10">
    <property type="entry name" value="PGBD-like superfamily/PGBD"/>
    <property type="match status" value="1"/>
</dbReference>
<dbReference type="AlphaFoldDB" id="A0A8J3YKQ2"/>
<dbReference type="GO" id="GO:0030313">
    <property type="term" value="C:cell envelope"/>
    <property type="evidence" value="ECO:0007669"/>
    <property type="project" value="UniProtKB-SubCell"/>
</dbReference>
<name>A0A8J3YKQ2_9ACTN</name>
<evidence type="ECO:0000256" key="2">
    <source>
        <dbReference type="ARBA" id="ARBA00023054"/>
    </source>
</evidence>
<dbReference type="PANTHER" id="PTHR32347">
    <property type="entry name" value="EFFLUX SYSTEM COMPONENT YKNX-RELATED"/>
    <property type="match status" value="1"/>
</dbReference>
<evidence type="ECO:0000313" key="5">
    <source>
        <dbReference type="Proteomes" id="UP000619260"/>
    </source>
</evidence>
<evidence type="ECO:0000313" key="4">
    <source>
        <dbReference type="EMBL" id="GIJ45578.1"/>
    </source>
</evidence>
<gene>
    <name evidence="4" type="ORF">Val02_24640</name>
</gene>
<dbReference type="InterPro" id="IPR050465">
    <property type="entry name" value="UPF0194_transport"/>
</dbReference>
<accession>A0A8J3YKQ2</accession>
<dbReference type="PROSITE" id="PS51318">
    <property type="entry name" value="TAT"/>
    <property type="match status" value="1"/>
</dbReference>
<dbReference type="Pfam" id="PF01471">
    <property type="entry name" value="PG_binding_1"/>
    <property type="match status" value="1"/>
</dbReference>
<dbReference type="InterPro" id="IPR036366">
    <property type="entry name" value="PGBDSf"/>
</dbReference>
<evidence type="ECO:0000256" key="1">
    <source>
        <dbReference type="ARBA" id="ARBA00004196"/>
    </source>
</evidence>
<dbReference type="InterPro" id="IPR036365">
    <property type="entry name" value="PGBD-like_sf"/>
</dbReference>
<comment type="subcellular location">
    <subcellularLocation>
        <location evidence="1">Cell envelope</location>
    </subcellularLocation>
</comment>
<organism evidence="4 5">
    <name type="scientific">Virgisporangium aliadipatigenens</name>
    <dbReference type="NCBI Taxonomy" id="741659"/>
    <lineage>
        <taxon>Bacteria</taxon>
        <taxon>Bacillati</taxon>
        <taxon>Actinomycetota</taxon>
        <taxon>Actinomycetes</taxon>
        <taxon>Micromonosporales</taxon>
        <taxon>Micromonosporaceae</taxon>
        <taxon>Virgisporangium</taxon>
    </lineage>
</organism>
<dbReference type="InterPro" id="IPR006311">
    <property type="entry name" value="TAT_signal"/>
</dbReference>
<dbReference type="InterPro" id="IPR002477">
    <property type="entry name" value="Peptidoglycan-bd-like"/>
</dbReference>
<evidence type="ECO:0000259" key="3">
    <source>
        <dbReference type="Pfam" id="PF01471"/>
    </source>
</evidence>
<dbReference type="Proteomes" id="UP000619260">
    <property type="component" value="Unassembled WGS sequence"/>
</dbReference>
<keyword evidence="2" id="KW-0175">Coiled coil</keyword>